<dbReference type="EC" id="5.2.1.8" evidence="5"/>
<evidence type="ECO:0000256" key="1">
    <source>
        <dbReference type="ARBA" id="ARBA00000971"/>
    </source>
</evidence>
<feature type="signal peptide" evidence="6">
    <location>
        <begin position="1"/>
        <end position="29"/>
    </location>
</feature>
<evidence type="ECO:0000313" key="9">
    <source>
        <dbReference type="Proteomes" id="UP000294927"/>
    </source>
</evidence>
<name>A0A4R7URK7_9PSEU</name>
<dbReference type="SUPFAM" id="SSF54534">
    <property type="entry name" value="FKBP-like"/>
    <property type="match status" value="1"/>
</dbReference>
<reference evidence="8 9" key="1">
    <citation type="submission" date="2019-03" db="EMBL/GenBank/DDBJ databases">
        <title>Genomic Encyclopedia of Archaeal and Bacterial Type Strains, Phase II (KMG-II): from individual species to whole genera.</title>
        <authorList>
            <person name="Goeker M."/>
        </authorList>
    </citation>
    <scope>NUCLEOTIDE SEQUENCE [LARGE SCALE GENOMIC DNA]</scope>
    <source>
        <strain evidence="8 9">DSM 45499</strain>
    </source>
</reference>
<evidence type="ECO:0000256" key="4">
    <source>
        <dbReference type="PROSITE-ProRule" id="PRU00277"/>
    </source>
</evidence>
<dbReference type="InterPro" id="IPR001179">
    <property type="entry name" value="PPIase_FKBP_dom"/>
</dbReference>
<sequence length="180" mass="18639">MRIVTRVVPLLLALLVLTACVSRVGPSGAAVHPSVSQAPTASPVSGECSTDDVKVTGTLEEKPAVAVPTDCKSPSRVIAADLEVGGGPQAVRGSDLDINYVMVAWSTGEELDRAGYTSNGNTQAVTNLGRSGWIHGLDEGLIGIREGGRRLVVLPPQRATSDTANPDALIFVVDAVSVRD</sequence>
<keyword evidence="9" id="KW-1185">Reference proteome</keyword>
<dbReference type="Gene3D" id="3.10.50.40">
    <property type="match status" value="1"/>
</dbReference>
<comment type="caution">
    <text evidence="8">The sequence shown here is derived from an EMBL/GenBank/DDBJ whole genome shotgun (WGS) entry which is preliminary data.</text>
</comment>
<feature type="chain" id="PRO_5020386710" description="Peptidyl-prolyl cis-trans isomerase" evidence="6">
    <location>
        <begin position="30"/>
        <end position="180"/>
    </location>
</feature>
<dbReference type="OrthoDB" id="25996at2"/>
<accession>A0A4R7URK7</accession>
<evidence type="ECO:0000256" key="5">
    <source>
        <dbReference type="RuleBase" id="RU003915"/>
    </source>
</evidence>
<evidence type="ECO:0000256" key="3">
    <source>
        <dbReference type="ARBA" id="ARBA00023235"/>
    </source>
</evidence>
<dbReference type="Pfam" id="PF00254">
    <property type="entry name" value="FKBP_C"/>
    <property type="match status" value="1"/>
</dbReference>
<keyword evidence="2 4" id="KW-0697">Rotamase</keyword>
<proteinExistence type="inferred from homology"/>
<dbReference type="AlphaFoldDB" id="A0A4R7URK7"/>
<comment type="catalytic activity">
    <reaction evidence="1 4 5">
        <text>[protein]-peptidylproline (omega=180) = [protein]-peptidylproline (omega=0)</text>
        <dbReference type="Rhea" id="RHEA:16237"/>
        <dbReference type="Rhea" id="RHEA-COMP:10747"/>
        <dbReference type="Rhea" id="RHEA-COMP:10748"/>
        <dbReference type="ChEBI" id="CHEBI:83833"/>
        <dbReference type="ChEBI" id="CHEBI:83834"/>
        <dbReference type="EC" id="5.2.1.8"/>
    </reaction>
</comment>
<evidence type="ECO:0000259" key="7">
    <source>
        <dbReference type="PROSITE" id="PS50059"/>
    </source>
</evidence>
<keyword evidence="3 4" id="KW-0413">Isomerase</keyword>
<dbReference type="GO" id="GO:0003755">
    <property type="term" value="F:peptidyl-prolyl cis-trans isomerase activity"/>
    <property type="evidence" value="ECO:0007669"/>
    <property type="project" value="UniProtKB-UniRule"/>
</dbReference>
<dbReference type="EMBL" id="SOCP01000032">
    <property type="protein sequence ID" value="TDV36043.1"/>
    <property type="molecule type" value="Genomic_DNA"/>
</dbReference>
<dbReference type="InterPro" id="IPR046357">
    <property type="entry name" value="PPIase_dom_sf"/>
</dbReference>
<gene>
    <name evidence="8" type="ORF">CLV71_13221</name>
</gene>
<evidence type="ECO:0000256" key="2">
    <source>
        <dbReference type="ARBA" id="ARBA00023110"/>
    </source>
</evidence>
<dbReference type="PROSITE" id="PS51257">
    <property type="entry name" value="PROKAR_LIPOPROTEIN"/>
    <property type="match status" value="1"/>
</dbReference>
<comment type="similarity">
    <text evidence="5">Belongs to the FKBP-type PPIase family.</text>
</comment>
<feature type="domain" description="PPIase FKBP-type" evidence="7">
    <location>
        <begin position="93"/>
        <end position="180"/>
    </location>
</feature>
<evidence type="ECO:0000256" key="6">
    <source>
        <dbReference type="SAM" id="SignalP"/>
    </source>
</evidence>
<organism evidence="8 9">
    <name type="scientific">Actinophytocola oryzae</name>
    <dbReference type="NCBI Taxonomy" id="502181"/>
    <lineage>
        <taxon>Bacteria</taxon>
        <taxon>Bacillati</taxon>
        <taxon>Actinomycetota</taxon>
        <taxon>Actinomycetes</taxon>
        <taxon>Pseudonocardiales</taxon>
        <taxon>Pseudonocardiaceae</taxon>
    </lineage>
</organism>
<protein>
    <recommendedName>
        <fullName evidence="5">Peptidyl-prolyl cis-trans isomerase</fullName>
        <ecNumber evidence="5">5.2.1.8</ecNumber>
    </recommendedName>
</protein>
<dbReference type="Proteomes" id="UP000294927">
    <property type="component" value="Unassembled WGS sequence"/>
</dbReference>
<keyword evidence="6" id="KW-0732">Signal</keyword>
<dbReference type="PROSITE" id="PS50059">
    <property type="entry name" value="FKBP_PPIASE"/>
    <property type="match status" value="1"/>
</dbReference>
<evidence type="ECO:0000313" key="8">
    <source>
        <dbReference type="EMBL" id="TDV36043.1"/>
    </source>
</evidence>